<dbReference type="EMBL" id="BPLQ01002576">
    <property type="protein sequence ID" value="GIX94109.1"/>
    <property type="molecule type" value="Genomic_DNA"/>
</dbReference>
<comment type="caution">
    <text evidence="2">The sequence shown here is derived from an EMBL/GenBank/DDBJ whole genome shotgun (WGS) entry which is preliminary data.</text>
</comment>
<evidence type="ECO:0000313" key="3">
    <source>
        <dbReference type="Proteomes" id="UP001054837"/>
    </source>
</evidence>
<name>A0AAV4PDZ0_9ARAC</name>
<sequence length="284" mass="32870">MIKCFSIDLRQDMEPDVISRLNSEEIIVPTEGPSLRRSERIKKLKEKKKLEMKIPAPEIKKRARVSKRNCTKSKKPRKNKPEKCNNRQSARAMDLPTWYSSYFVGNNEYRSGSSARERRAGCESQRTNNVVCSPCIGCNENEVRSVHQYHRQPRVKRNDGQGQGRPDVPLAENMMTKSTPTEREVERICGIIDRDGTTYLLVEWQDSMSPEYVEFKNATPPMIEMMQKFLCVPRSKDTMLIKDESTHQQDEVPVNRYTQAQMNILEDSSLLIGMESKTVHIKIE</sequence>
<reference evidence="2 3" key="1">
    <citation type="submission" date="2021-06" db="EMBL/GenBank/DDBJ databases">
        <title>Caerostris darwini draft genome.</title>
        <authorList>
            <person name="Kono N."/>
            <person name="Arakawa K."/>
        </authorList>
    </citation>
    <scope>NUCLEOTIDE SEQUENCE [LARGE SCALE GENOMIC DNA]</scope>
</reference>
<proteinExistence type="predicted"/>
<feature type="region of interest" description="Disordered" evidence="1">
    <location>
        <begin position="150"/>
        <end position="171"/>
    </location>
</feature>
<evidence type="ECO:0000256" key="1">
    <source>
        <dbReference type="SAM" id="MobiDB-lite"/>
    </source>
</evidence>
<feature type="region of interest" description="Disordered" evidence="1">
    <location>
        <begin position="57"/>
        <end position="90"/>
    </location>
</feature>
<protein>
    <recommendedName>
        <fullName evidence="4">Chromo shadow domain-containing protein</fullName>
    </recommendedName>
</protein>
<evidence type="ECO:0000313" key="2">
    <source>
        <dbReference type="EMBL" id="GIX94109.1"/>
    </source>
</evidence>
<keyword evidence="3" id="KW-1185">Reference proteome</keyword>
<evidence type="ECO:0008006" key="4">
    <source>
        <dbReference type="Google" id="ProtNLM"/>
    </source>
</evidence>
<feature type="compositionally biased region" description="Basic residues" evidence="1">
    <location>
        <begin position="61"/>
        <end position="78"/>
    </location>
</feature>
<dbReference type="Proteomes" id="UP001054837">
    <property type="component" value="Unassembled WGS sequence"/>
</dbReference>
<accession>A0AAV4PDZ0</accession>
<dbReference type="CDD" id="cd00034">
    <property type="entry name" value="CSD"/>
    <property type="match status" value="1"/>
</dbReference>
<gene>
    <name evidence="2" type="ORF">CDAR_394721</name>
</gene>
<organism evidence="2 3">
    <name type="scientific">Caerostris darwini</name>
    <dbReference type="NCBI Taxonomy" id="1538125"/>
    <lineage>
        <taxon>Eukaryota</taxon>
        <taxon>Metazoa</taxon>
        <taxon>Ecdysozoa</taxon>
        <taxon>Arthropoda</taxon>
        <taxon>Chelicerata</taxon>
        <taxon>Arachnida</taxon>
        <taxon>Araneae</taxon>
        <taxon>Araneomorphae</taxon>
        <taxon>Entelegynae</taxon>
        <taxon>Araneoidea</taxon>
        <taxon>Araneidae</taxon>
        <taxon>Caerostris</taxon>
    </lineage>
</organism>
<dbReference type="AlphaFoldDB" id="A0AAV4PDZ0"/>